<dbReference type="PANTHER" id="PTHR46268">
    <property type="entry name" value="STRESS RESPONSE PROTEIN NHAX"/>
    <property type="match status" value="1"/>
</dbReference>
<accession>A0A1H7HRR1</accession>
<keyword evidence="6" id="KW-1185">Reference proteome</keyword>
<dbReference type="InterPro" id="IPR006015">
    <property type="entry name" value="Universal_stress_UspA"/>
</dbReference>
<comment type="similarity">
    <text evidence="1">Belongs to the universal stress protein A family.</text>
</comment>
<dbReference type="EMBL" id="FOAS01000003">
    <property type="protein sequence ID" value="SEK52212.1"/>
    <property type="molecule type" value="Genomic_DNA"/>
</dbReference>
<evidence type="ECO:0000256" key="1">
    <source>
        <dbReference type="ARBA" id="ARBA00008791"/>
    </source>
</evidence>
<evidence type="ECO:0000256" key="3">
    <source>
        <dbReference type="ARBA" id="ARBA00022840"/>
    </source>
</evidence>
<dbReference type="Gene3D" id="3.40.50.12370">
    <property type="match status" value="1"/>
</dbReference>
<keyword evidence="3" id="KW-0067">ATP-binding</keyword>
<reference evidence="5 6" key="1">
    <citation type="submission" date="2016-10" db="EMBL/GenBank/DDBJ databases">
        <authorList>
            <person name="de Groot N.N."/>
        </authorList>
    </citation>
    <scope>NUCLEOTIDE SEQUENCE [LARGE SCALE GENOMIC DNA]</scope>
    <source>
        <strain evidence="5 6">JCM 19513</strain>
    </source>
</reference>
<evidence type="ECO:0000313" key="6">
    <source>
        <dbReference type="Proteomes" id="UP000185766"/>
    </source>
</evidence>
<dbReference type="PANTHER" id="PTHR46268:SF27">
    <property type="entry name" value="UNIVERSAL STRESS PROTEIN RV2623"/>
    <property type="match status" value="1"/>
</dbReference>
<sequence length="274" mass="29910">MRSLMIVHDLSHEADAALLRAVQLSRQHDAELHVLHVIQGHLPPAVMASAKEAAQRALDESLRRTGAPSDTQLTIIQGRVAETILENSHEGDVDLIVMGLHHQKSPEMFVGTTLERVVRQSALPVLVVKNADGQPYGRASIALDFSLCATHALGNLFDLLPSNADIFALHVFDLPASGFLGRPRSTEKMIETQKQMIAQLVKDEQERLGVDGPTIHHDVRQGGIANALDESIYTRHSQLLALGSHGRGVISEALLGSLTQHYLRNPPCDLLICK</sequence>
<evidence type="ECO:0000313" key="5">
    <source>
        <dbReference type="EMBL" id="SEK52212.1"/>
    </source>
</evidence>
<gene>
    <name evidence="5" type="ORF">SAMN05216214_10351</name>
</gene>
<dbReference type="AlphaFoldDB" id="A0A1H7HRR1"/>
<name>A0A1H7HRR1_9GAMM</name>
<dbReference type="GO" id="GO:0005524">
    <property type="term" value="F:ATP binding"/>
    <property type="evidence" value="ECO:0007669"/>
    <property type="project" value="UniProtKB-KW"/>
</dbReference>
<feature type="domain" description="UspA" evidence="4">
    <location>
        <begin position="137"/>
        <end position="274"/>
    </location>
</feature>
<protein>
    <submittedName>
        <fullName evidence="5">Nucleotide-binding universal stress protein, UspA family</fullName>
    </submittedName>
</protein>
<dbReference type="OrthoDB" id="9792500at2"/>
<evidence type="ECO:0000256" key="2">
    <source>
        <dbReference type="ARBA" id="ARBA00022741"/>
    </source>
</evidence>
<evidence type="ECO:0000259" key="4">
    <source>
        <dbReference type="Pfam" id="PF00582"/>
    </source>
</evidence>
<dbReference type="PRINTS" id="PR01438">
    <property type="entry name" value="UNVRSLSTRESS"/>
</dbReference>
<proteinExistence type="inferred from homology"/>
<dbReference type="Pfam" id="PF00582">
    <property type="entry name" value="Usp"/>
    <property type="match status" value="2"/>
</dbReference>
<dbReference type="SUPFAM" id="SSF52402">
    <property type="entry name" value="Adenine nucleotide alpha hydrolases-like"/>
    <property type="match status" value="2"/>
</dbReference>
<dbReference type="STRING" id="1429083.GCA_001885685_01647"/>
<dbReference type="RefSeq" id="WP_071870886.1">
    <property type="nucleotide sequence ID" value="NZ_FOAS01000003.1"/>
</dbReference>
<organism evidence="5 6">
    <name type="scientific">Atopomonas hussainii</name>
    <dbReference type="NCBI Taxonomy" id="1429083"/>
    <lineage>
        <taxon>Bacteria</taxon>
        <taxon>Pseudomonadati</taxon>
        <taxon>Pseudomonadota</taxon>
        <taxon>Gammaproteobacteria</taxon>
        <taxon>Pseudomonadales</taxon>
        <taxon>Pseudomonadaceae</taxon>
        <taxon>Atopomonas</taxon>
    </lineage>
</organism>
<keyword evidence="2" id="KW-0547">Nucleotide-binding</keyword>
<feature type="domain" description="UspA" evidence="4">
    <location>
        <begin position="2"/>
        <end position="129"/>
    </location>
</feature>
<dbReference type="InterPro" id="IPR006016">
    <property type="entry name" value="UspA"/>
</dbReference>
<dbReference type="Proteomes" id="UP000185766">
    <property type="component" value="Unassembled WGS sequence"/>
</dbReference>
<dbReference type="CDD" id="cd00293">
    <property type="entry name" value="USP-like"/>
    <property type="match status" value="2"/>
</dbReference>